<evidence type="ECO:0000256" key="1">
    <source>
        <dbReference type="SAM" id="Phobius"/>
    </source>
</evidence>
<feature type="transmembrane region" description="Helical" evidence="1">
    <location>
        <begin position="115"/>
        <end position="136"/>
    </location>
</feature>
<dbReference type="Proteomes" id="UP000653730">
    <property type="component" value="Unassembled WGS sequence"/>
</dbReference>
<evidence type="ECO:0000313" key="3">
    <source>
        <dbReference type="Proteomes" id="UP000653730"/>
    </source>
</evidence>
<dbReference type="Gene3D" id="1.10.287.1260">
    <property type="match status" value="1"/>
</dbReference>
<keyword evidence="1" id="KW-1133">Transmembrane helix</keyword>
<dbReference type="EMBL" id="JACVDC010000062">
    <property type="protein sequence ID" value="MBC9797534.1"/>
    <property type="molecule type" value="Genomic_DNA"/>
</dbReference>
<proteinExistence type="predicted"/>
<protein>
    <submittedName>
        <fullName evidence="2">Mechanosensitive ion channel</fullName>
    </submittedName>
</protein>
<accession>A0A926JUG0</accession>
<name>A0A926JUG0_9FLAO</name>
<feature type="transmembrane region" description="Helical" evidence="1">
    <location>
        <begin position="76"/>
        <end position="95"/>
    </location>
</feature>
<dbReference type="PANTHER" id="PTHR30221:SF1">
    <property type="entry name" value="SMALL-CONDUCTANCE MECHANOSENSITIVE CHANNEL"/>
    <property type="match status" value="1"/>
</dbReference>
<sequence>MGNGLDLNVLKRLFDELYGILPKILWTLLFLLLSWVVYKVVVILVKSALKLTRIDKLSAKINEVEFLKNSSFKIDLVKVVLAFVKWFVILILIIVGSDMLGLTVVSTEASRLIAYLPQFFSGLAILVIGVIVATFLKNTVQGMLKSFDLSGSKSIGLLVFYVVVIIAGITALNQIGINTDIITNNLLIVLGAFLAALTIALGLGSRDIIYRLILGFYTRKNFEIGMRVRIDGVEGVIVMIDNISFVVATGEKKIVYPIKSVSNRKVEILEGDDV</sequence>
<feature type="transmembrane region" description="Helical" evidence="1">
    <location>
        <begin position="181"/>
        <end position="203"/>
    </location>
</feature>
<organism evidence="2 3">
    <name type="scientific">Sinomicrobium weinanense</name>
    <dbReference type="NCBI Taxonomy" id="2842200"/>
    <lineage>
        <taxon>Bacteria</taxon>
        <taxon>Pseudomonadati</taxon>
        <taxon>Bacteroidota</taxon>
        <taxon>Flavobacteriia</taxon>
        <taxon>Flavobacteriales</taxon>
        <taxon>Flavobacteriaceae</taxon>
        <taxon>Sinomicrobium</taxon>
    </lineage>
</organism>
<comment type="caution">
    <text evidence="2">The sequence shown here is derived from an EMBL/GenBank/DDBJ whole genome shotgun (WGS) entry which is preliminary data.</text>
</comment>
<keyword evidence="3" id="KW-1185">Reference proteome</keyword>
<keyword evidence="1" id="KW-0472">Membrane</keyword>
<feature type="transmembrane region" description="Helical" evidence="1">
    <location>
        <begin position="24"/>
        <end position="45"/>
    </location>
</feature>
<evidence type="ECO:0000313" key="2">
    <source>
        <dbReference type="EMBL" id="MBC9797534.1"/>
    </source>
</evidence>
<dbReference type="AlphaFoldDB" id="A0A926JUG0"/>
<dbReference type="InterPro" id="IPR045275">
    <property type="entry name" value="MscS_archaea/bacteria_type"/>
</dbReference>
<dbReference type="InterPro" id="IPR008910">
    <property type="entry name" value="MSC_TM_helix"/>
</dbReference>
<dbReference type="RefSeq" id="WP_187966664.1">
    <property type="nucleotide sequence ID" value="NZ_JACVDC010000062.1"/>
</dbReference>
<dbReference type="PANTHER" id="PTHR30221">
    <property type="entry name" value="SMALL-CONDUCTANCE MECHANOSENSITIVE CHANNEL"/>
    <property type="match status" value="1"/>
</dbReference>
<dbReference type="GO" id="GO:0008381">
    <property type="term" value="F:mechanosensitive monoatomic ion channel activity"/>
    <property type="evidence" value="ECO:0007669"/>
    <property type="project" value="InterPro"/>
</dbReference>
<reference evidence="2 3" key="1">
    <citation type="submission" date="2020-09" db="EMBL/GenBank/DDBJ databases">
        <title>Sinomicrobium weinanense sp. nov., a halophilic bacteria isolated from saline-alkali soil.</title>
        <authorList>
            <person name="Wu P."/>
            <person name="Ren H."/>
            <person name="Mei Y."/>
            <person name="Liang Y."/>
            <person name="Chen Z."/>
        </authorList>
    </citation>
    <scope>NUCLEOTIDE SEQUENCE [LARGE SCALE GENOMIC DNA]</scope>
    <source>
        <strain evidence="2 3">FJxs</strain>
    </source>
</reference>
<keyword evidence="1" id="KW-0812">Transmembrane</keyword>
<feature type="transmembrane region" description="Helical" evidence="1">
    <location>
        <begin position="157"/>
        <end position="175"/>
    </location>
</feature>
<gene>
    <name evidence="2" type="ORF">IBL28_16275</name>
</gene>
<dbReference type="Pfam" id="PF05552">
    <property type="entry name" value="MS_channel_1st_1"/>
    <property type="match status" value="2"/>
</dbReference>